<evidence type="ECO:0000256" key="1">
    <source>
        <dbReference type="ARBA" id="ARBA00004651"/>
    </source>
</evidence>
<accession>E3C5Q7</accession>
<feature type="domain" description="Sulfatase N-terminal" evidence="8">
    <location>
        <begin position="596"/>
        <end position="887"/>
    </location>
</feature>
<keyword evidence="3" id="KW-1003">Cell membrane</keyword>
<evidence type="ECO:0000256" key="5">
    <source>
        <dbReference type="ARBA" id="ARBA00022989"/>
    </source>
</evidence>
<evidence type="ECO:0000256" key="3">
    <source>
        <dbReference type="ARBA" id="ARBA00022475"/>
    </source>
</evidence>
<feature type="transmembrane region" description="Helical" evidence="7">
    <location>
        <begin position="118"/>
        <end position="137"/>
    </location>
</feature>
<feature type="transmembrane region" description="Helical" evidence="7">
    <location>
        <begin position="389"/>
        <end position="407"/>
    </location>
</feature>
<dbReference type="PANTHER" id="PTHR47371:SF3">
    <property type="entry name" value="PHOSPHOGLYCEROL TRANSFERASE I"/>
    <property type="match status" value="1"/>
</dbReference>
<evidence type="ECO:0000313" key="10">
    <source>
        <dbReference type="Proteomes" id="UP000003070"/>
    </source>
</evidence>
<keyword evidence="5 7" id="KW-1133">Transmembrane helix</keyword>
<keyword evidence="4 7" id="KW-0812">Transmembrane</keyword>
<dbReference type="Pfam" id="PF00884">
    <property type="entry name" value="Sulfatase"/>
    <property type="match status" value="1"/>
</dbReference>
<comment type="caution">
    <text evidence="9">The sequence shown here is derived from an EMBL/GenBank/DDBJ whole genome shotgun (WGS) entry which is preliminary data.</text>
</comment>
<dbReference type="EC" id="3.1.6.-" evidence="9"/>
<feature type="transmembrane region" description="Helical" evidence="7">
    <location>
        <begin position="78"/>
        <end position="96"/>
    </location>
</feature>
<feature type="transmembrane region" description="Helical" evidence="7">
    <location>
        <begin position="252"/>
        <end position="276"/>
    </location>
</feature>
<dbReference type="Gene3D" id="3.40.720.10">
    <property type="entry name" value="Alkaline Phosphatase, subunit A"/>
    <property type="match status" value="1"/>
</dbReference>
<dbReference type="Proteomes" id="UP000003070">
    <property type="component" value="Unassembled WGS sequence"/>
</dbReference>
<dbReference type="PANTHER" id="PTHR47371">
    <property type="entry name" value="LIPOTEICHOIC ACID SYNTHASE"/>
    <property type="match status" value="1"/>
</dbReference>
<evidence type="ECO:0000256" key="7">
    <source>
        <dbReference type="SAM" id="Phobius"/>
    </source>
</evidence>
<gene>
    <name evidence="9" type="ORF">HMPREF9265_0587</name>
</gene>
<comment type="pathway">
    <text evidence="2">Cell wall biogenesis; lipoteichoic acid biosynthesis.</text>
</comment>
<feature type="transmembrane region" description="Helical" evidence="7">
    <location>
        <begin position="288"/>
        <end position="311"/>
    </location>
</feature>
<keyword evidence="6 7" id="KW-0472">Membrane</keyword>
<organism evidence="9 10">
    <name type="scientific">Limosilactobacillus oris PB013-T2-3</name>
    <dbReference type="NCBI Taxonomy" id="908339"/>
    <lineage>
        <taxon>Bacteria</taxon>
        <taxon>Bacillati</taxon>
        <taxon>Bacillota</taxon>
        <taxon>Bacilli</taxon>
        <taxon>Lactobacillales</taxon>
        <taxon>Lactobacillaceae</taxon>
        <taxon>Limosilactobacillus</taxon>
    </lineage>
</organism>
<dbReference type="InterPro" id="IPR050448">
    <property type="entry name" value="OpgB/LTA_synthase_biosynth"/>
</dbReference>
<feature type="transmembrane region" description="Helical" evidence="7">
    <location>
        <begin position="194"/>
        <end position="214"/>
    </location>
</feature>
<evidence type="ECO:0000259" key="8">
    <source>
        <dbReference type="Pfam" id="PF00884"/>
    </source>
</evidence>
<dbReference type="InterPro" id="IPR017850">
    <property type="entry name" value="Alkaline_phosphatase_core_sf"/>
</dbReference>
<dbReference type="InterPro" id="IPR000917">
    <property type="entry name" value="Sulfatase_N"/>
</dbReference>
<dbReference type="EMBL" id="AEKL01000008">
    <property type="protein sequence ID" value="EFQ53940.1"/>
    <property type="molecule type" value="Genomic_DNA"/>
</dbReference>
<feature type="transmembrane region" description="Helical" evidence="7">
    <location>
        <begin position="44"/>
        <end position="66"/>
    </location>
</feature>
<dbReference type="GO" id="GO:0016787">
    <property type="term" value="F:hydrolase activity"/>
    <property type="evidence" value="ECO:0007669"/>
    <property type="project" value="UniProtKB-KW"/>
</dbReference>
<feature type="transmembrane region" description="Helical" evidence="7">
    <location>
        <begin position="453"/>
        <end position="483"/>
    </location>
</feature>
<evidence type="ECO:0000256" key="2">
    <source>
        <dbReference type="ARBA" id="ARBA00004936"/>
    </source>
</evidence>
<feature type="transmembrane region" description="Helical" evidence="7">
    <location>
        <begin position="414"/>
        <end position="433"/>
    </location>
</feature>
<feature type="transmembrane region" description="Helical" evidence="7">
    <location>
        <begin position="220"/>
        <end position="240"/>
    </location>
</feature>
<feature type="transmembrane region" description="Helical" evidence="7">
    <location>
        <begin position="169"/>
        <end position="187"/>
    </location>
</feature>
<dbReference type="GO" id="GO:0005886">
    <property type="term" value="C:plasma membrane"/>
    <property type="evidence" value="ECO:0007669"/>
    <property type="project" value="UniProtKB-SubCell"/>
</dbReference>
<dbReference type="AlphaFoldDB" id="E3C5Q7"/>
<protein>
    <submittedName>
        <fullName evidence="9">Arylsulfatase</fullName>
        <ecNumber evidence="9">3.1.6.-</ecNumber>
    </submittedName>
</protein>
<name>E3C5Q7_9LACO</name>
<evidence type="ECO:0000256" key="6">
    <source>
        <dbReference type="ARBA" id="ARBA00023136"/>
    </source>
</evidence>
<feature type="transmembrane region" description="Helical" evidence="7">
    <location>
        <begin position="499"/>
        <end position="517"/>
    </location>
</feature>
<evidence type="ECO:0000313" key="9">
    <source>
        <dbReference type="EMBL" id="EFQ53940.1"/>
    </source>
</evidence>
<dbReference type="RefSeq" id="WP_003711428.1">
    <property type="nucleotide sequence ID" value="NZ_AEKL01000008.1"/>
</dbReference>
<feature type="transmembrane region" description="Helical" evidence="7">
    <location>
        <begin position="7"/>
        <end position="24"/>
    </location>
</feature>
<dbReference type="eggNOG" id="COG1368">
    <property type="taxonomic scope" value="Bacteria"/>
</dbReference>
<reference evidence="9 10" key="1">
    <citation type="submission" date="2010-10" db="EMBL/GenBank/DDBJ databases">
        <authorList>
            <person name="Durkin A.S."/>
            <person name="Madupu R."/>
            <person name="Torralba M."/>
            <person name="Gillis M."/>
            <person name="Methe B."/>
            <person name="Sutton G."/>
            <person name="Nelson K.E."/>
        </authorList>
    </citation>
    <scope>NUCLEOTIDE SEQUENCE [LARGE SCALE GENOMIC DNA]</scope>
    <source>
        <strain evidence="9 10">PB013-T2-3</strain>
    </source>
</reference>
<feature type="transmembrane region" description="Helical" evidence="7">
    <location>
        <begin position="348"/>
        <end position="369"/>
    </location>
</feature>
<evidence type="ECO:0000256" key="4">
    <source>
        <dbReference type="ARBA" id="ARBA00022692"/>
    </source>
</evidence>
<feature type="transmembrane region" description="Helical" evidence="7">
    <location>
        <begin position="144"/>
        <end position="163"/>
    </location>
</feature>
<dbReference type="CDD" id="cd16015">
    <property type="entry name" value="LTA_synthase"/>
    <property type="match status" value="1"/>
</dbReference>
<keyword evidence="9" id="KW-0378">Hydrolase</keyword>
<sequence>MQRVKSNVIWIFLVAWAGVAQVYWNLAPHLAGYNTASLHTSAYLMIKGLTLVGPDLLVILLGYYLGCHRQKAGVAIKVWLNTLILGVLLSLAIALTDNGVTNYPTTVYDSLLPVLRNGYPLLTGVIGGLLIMSALSAQMDKRRLTVLLWGLIAIPFVSPANIWGWNDNFLALFYAILFLLGGNLRPARRIGTSLVRALVSLGTSLLLQGLMPFLSFDGTTIGRFTTVTNVLTVLAAYFIAQVAAKTLHCRPVMSYLLSVLVIVTNSSVLAVLAAIAKEKPVQQSTVRTAALTIIAITIALLVAAGWQRLLATRWVQRIGRRVDSFADQDLPTQQATLIKLVKRQGPDLLVAAAAYLIALVSQLLMSSSWHIQPNVGPEYNLFSYTFTQRGLLVLLTALILFTIIRFVQALSKRYWTSLAIVILLSCLFVIANREKIAARNEPILPSDLAMLKVAGSLFGMVAPALWVGAAVGIVVLAGIVYWLEKNHPVAVAFHGHWRLYYLLLAPFLLAGCLFWNHSGTPLSNFMTSLGDQPMFYNQLSGARINGPLIQFMNNVDVKVMERPAGYSQARMERIVKDYQQQAVAINRHRHNDLAQQTVIFNLSESFSDPNRVPGVKLKGNPIPIIKAMQKNNTGGIMISSGYGGGTANMEYMTLTGYSISNFSPTMPVPYTQLVGKLKNNPSIVGSFKHAVAIHPYIGTFYNRTTVYPKFGFAKFFYLGSKDKIKHQYRIDQSPYLSDQTAYQNVLDQLAAYPHGQFINLVTMQNHFPYSENYYHHLKRYRAVKVSAGTSANQVDEFSTEIHYTDGAVKQFIKQIDGINRPITVVFYGDHLPGIYQNDMTKDGVQLHETEYFIYSNKYARAHGAKNFTASTAVVSPNDFIAMVAKQTNSKVNWYQALLTKVFEKLPAMAKNIQDKGDVNSAKAVTHTDFINEHGQMVREGSLSRQQKRLLQDYRLVQYDITAGKKYTLKYLK</sequence>
<comment type="subcellular location">
    <subcellularLocation>
        <location evidence="1">Cell membrane</location>
        <topology evidence="1">Multi-pass membrane protein</topology>
    </subcellularLocation>
</comment>
<proteinExistence type="predicted"/>